<reference evidence="14" key="1">
    <citation type="journal article" date="2011" name="Genome Biol.">
        <title>Comparative genomics of the social amoebae Dictyostelium discoideum and Dictyostelium purpureum.</title>
        <authorList>
            <consortium name="US DOE Joint Genome Institute (JGI-PGF)"/>
            <person name="Sucgang R."/>
            <person name="Kuo A."/>
            <person name="Tian X."/>
            <person name="Salerno W."/>
            <person name="Parikh A."/>
            <person name="Feasley C.L."/>
            <person name="Dalin E."/>
            <person name="Tu H."/>
            <person name="Huang E."/>
            <person name="Barry K."/>
            <person name="Lindquist E."/>
            <person name="Shapiro H."/>
            <person name="Bruce D."/>
            <person name="Schmutz J."/>
            <person name="Salamov A."/>
            <person name="Fey P."/>
            <person name="Gaudet P."/>
            <person name="Anjard C."/>
            <person name="Babu M.M."/>
            <person name="Basu S."/>
            <person name="Bushmanova Y."/>
            <person name="van der Wel H."/>
            <person name="Katoh-Kurasawa M."/>
            <person name="Dinh C."/>
            <person name="Coutinho P.M."/>
            <person name="Saito T."/>
            <person name="Elias M."/>
            <person name="Schaap P."/>
            <person name="Kay R.R."/>
            <person name="Henrissat B."/>
            <person name="Eichinger L."/>
            <person name="Rivero F."/>
            <person name="Putnam N.H."/>
            <person name="West C.M."/>
            <person name="Loomis W.F."/>
            <person name="Chisholm R.L."/>
            <person name="Shaulsky G."/>
            <person name="Strassmann J.E."/>
            <person name="Queller D.C."/>
            <person name="Kuspa A."/>
            <person name="Grigoriev I.V."/>
        </authorList>
    </citation>
    <scope>NUCLEOTIDE SEQUENCE [LARGE SCALE GENOMIC DNA]</scope>
    <source>
        <strain evidence="14">QSDP1</strain>
    </source>
</reference>
<dbReference type="EMBL" id="GL871133">
    <property type="protein sequence ID" value="EGC33616.1"/>
    <property type="molecule type" value="Genomic_DNA"/>
</dbReference>
<evidence type="ECO:0000256" key="3">
    <source>
        <dbReference type="ARBA" id="ARBA00022692"/>
    </source>
</evidence>
<proteinExistence type="inferred from homology"/>
<comment type="similarity">
    <text evidence="2">Belongs to the G-protein coupled receptor Fz/Smo family.</text>
</comment>
<feature type="transmembrane region" description="Helical" evidence="10">
    <location>
        <begin position="494"/>
        <end position="515"/>
    </location>
</feature>
<accession>F0ZQZ2</accession>
<dbReference type="GO" id="GO:0016020">
    <property type="term" value="C:membrane"/>
    <property type="evidence" value="ECO:0007669"/>
    <property type="project" value="UniProtKB-SubCell"/>
</dbReference>
<dbReference type="AlphaFoldDB" id="F0ZQZ2"/>
<evidence type="ECO:0000256" key="10">
    <source>
        <dbReference type="SAM" id="Phobius"/>
    </source>
</evidence>
<evidence type="ECO:0000256" key="4">
    <source>
        <dbReference type="ARBA" id="ARBA00022729"/>
    </source>
</evidence>
<dbReference type="PANTHER" id="PTHR31787:SF1">
    <property type="entry name" value="FRIZZLED AND SMOOTHENED-LIKE PROTEIN B-RELATED"/>
    <property type="match status" value="1"/>
</dbReference>
<evidence type="ECO:0000256" key="6">
    <source>
        <dbReference type="ARBA" id="ARBA00023136"/>
    </source>
</evidence>
<evidence type="ECO:0000313" key="13">
    <source>
        <dbReference type="EMBL" id="EGC33616.1"/>
    </source>
</evidence>
<dbReference type="GeneID" id="10503277"/>
<dbReference type="InterPro" id="IPR050949">
    <property type="entry name" value="GPCR_Fz/Smo-like"/>
</dbReference>
<organism evidence="13 14">
    <name type="scientific">Dictyostelium purpureum</name>
    <name type="common">Slime mold</name>
    <dbReference type="NCBI Taxonomy" id="5786"/>
    <lineage>
        <taxon>Eukaryota</taxon>
        <taxon>Amoebozoa</taxon>
        <taxon>Evosea</taxon>
        <taxon>Eumycetozoa</taxon>
        <taxon>Dictyostelia</taxon>
        <taxon>Dictyosteliales</taxon>
        <taxon>Dictyosteliaceae</taxon>
        <taxon>Dictyostelium</taxon>
    </lineage>
</organism>
<dbReference type="VEuPathDB" id="AmoebaDB:DICPUDRAFT_56349"/>
<feature type="transmembrane region" description="Helical" evidence="10">
    <location>
        <begin position="397"/>
        <end position="420"/>
    </location>
</feature>
<dbReference type="RefSeq" id="XP_003289836.1">
    <property type="nucleotide sequence ID" value="XM_003289788.1"/>
</dbReference>
<dbReference type="OMA" id="LACWIRK"/>
<keyword evidence="6 10" id="KW-0472">Membrane</keyword>
<evidence type="ECO:0000256" key="2">
    <source>
        <dbReference type="ARBA" id="ARBA00008077"/>
    </source>
</evidence>
<gene>
    <name evidence="13" type="ORF">DICPUDRAFT_56349</name>
</gene>
<dbReference type="PANTHER" id="PTHR31787">
    <property type="entry name" value="G-PROTEIN-COUPLED RECEPTOR GPCR FAMILY PROTEIN"/>
    <property type="match status" value="1"/>
</dbReference>
<dbReference type="STRING" id="5786.F0ZQZ2"/>
<dbReference type="FunCoup" id="F0ZQZ2">
    <property type="interactions" value="11"/>
</dbReference>
<feature type="transmembrane region" description="Helical" evidence="10">
    <location>
        <begin position="244"/>
        <end position="263"/>
    </location>
</feature>
<feature type="chain" id="PRO_5003265334" description="G-protein coupled receptors family 2 profile 2 domain-containing protein" evidence="11">
    <location>
        <begin position="27"/>
        <end position="618"/>
    </location>
</feature>
<dbReference type="Gene3D" id="1.20.1070.10">
    <property type="entry name" value="Rhodopsin 7-helix transmembrane proteins"/>
    <property type="match status" value="1"/>
</dbReference>
<feature type="transmembrane region" description="Helical" evidence="10">
    <location>
        <begin position="321"/>
        <end position="342"/>
    </location>
</feature>
<evidence type="ECO:0000256" key="11">
    <source>
        <dbReference type="SAM" id="SignalP"/>
    </source>
</evidence>
<dbReference type="Proteomes" id="UP000001064">
    <property type="component" value="Unassembled WGS sequence"/>
</dbReference>
<feature type="compositionally biased region" description="Polar residues" evidence="9">
    <location>
        <begin position="608"/>
        <end position="618"/>
    </location>
</feature>
<keyword evidence="4 11" id="KW-0732">Signal</keyword>
<evidence type="ECO:0000256" key="9">
    <source>
        <dbReference type="SAM" id="MobiDB-lite"/>
    </source>
</evidence>
<feature type="signal peptide" evidence="11">
    <location>
        <begin position="1"/>
        <end position="26"/>
    </location>
</feature>
<dbReference type="GO" id="GO:0007166">
    <property type="term" value="P:cell surface receptor signaling pathway"/>
    <property type="evidence" value="ECO:0007669"/>
    <property type="project" value="InterPro"/>
</dbReference>
<evidence type="ECO:0000256" key="5">
    <source>
        <dbReference type="ARBA" id="ARBA00022989"/>
    </source>
</evidence>
<keyword evidence="7" id="KW-0675">Receptor</keyword>
<keyword evidence="3 10" id="KW-0812">Transmembrane</keyword>
<feature type="region of interest" description="Disordered" evidence="9">
    <location>
        <begin position="594"/>
        <end position="618"/>
    </location>
</feature>
<feature type="transmembrane region" description="Helical" evidence="10">
    <location>
        <begin position="354"/>
        <end position="377"/>
    </location>
</feature>
<sequence length="618" mass="68961">MIIKKIIFLFFISFLIVNNNIEKVQSANGYGLINPNATCSPYIGDPIDLRICNGKLDNIYTESGISQKVSLLTLEAAFTKLTFLQTQCPNINFSQFGFCNLLLSPCETVQLPARNISFPKRICKSTCTAIVKECNILSTYFNCTNDNAFPDLYNLYNASAYGFTTNNGFYPIQCENVTDLFIKTPNSQISEVCPPPLLLRNSSDPRYPAEKGYTYLTPTNCVLPCPAPYYTEKKWNQMFTMSKIVSTISFVCCIYNICTFGLLNKSVSKYNYCIVFFSASVALINLMDIVTYAIGYEKLLCPEPGRFAVQDDVACGVTGSLFHFGVTNGVLWWATMAIYLLSVVKRIKMIDFRIFVLFNTVVSLIMLIIPLSGKAIMAGTGSLACWIRKTWYVNGVFWIPLGLCLFIGAGCIILVIFQIYKISKNVSKDRKILKLQIKPFLCVTLVGGSFFYLFVFNFDNERHMDEYKASIPGYVQCLLAGGNQETCVSEGPNFAAYFMFYFFIRLFGILFFCIYGTSENARNIWIHSTLLNHPAIKPFLLKYNIVNYNSVTVFGSGMAATNSKSMTSGKNKTNSGKAIELEINDSVTASKGHTISVSKVDENDDSKSGSGMDTSSDS</sequence>
<dbReference type="Pfam" id="PF01534">
    <property type="entry name" value="Frizzled"/>
    <property type="match status" value="1"/>
</dbReference>
<evidence type="ECO:0000256" key="1">
    <source>
        <dbReference type="ARBA" id="ARBA00004141"/>
    </source>
</evidence>
<dbReference type="KEGG" id="dpp:DICPUDRAFT_56349"/>
<feature type="transmembrane region" description="Helical" evidence="10">
    <location>
        <begin position="440"/>
        <end position="458"/>
    </location>
</feature>
<name>F0ZQZ2_DICPU</name>
<protein>
    <recommendedName>
        <fullName evidence="12">G-protein coupled receptors family 2 profile 2 domain-containing protein</fullName>
    </recommendedName>
</protein>
<evidence type="ECO:0000259" key="12">
    <source>
        <dbReference type="PROSITE" id="PS50261"/>
    </source>
</evidence>
<feature type="domain" description="G-protein coupled receptors family 2 profile 2" evidence="12">
    <location>
        <begin position="238"/>
        <end position="480"/>
    </location>
</feature>
<dbReference type="eggNOG" id="ENOG502T166">
    <property type="taxonomic scope" value="Eukaryota"/>
</dbReference>
<comment type="subcellular location">
    <subcellularLocation>
        <location evidence="1">Membrane</location>
        <topology evidence="1">Multi-pass membrane protein</topology>
    </subcellularLocation>
</comment>
<evidence type="ECO:0000256" key="8">
    <source>
        <dbReference type="ARBA" id="ARBA00023180"/>
    </source>
</evidence>
<dbReference type="PROSITE" id="PS50261">
    <property type="entry name" value="G_PROTEIN_RECEP_F2_4"/>
    <property type="match status" value="1"/>
</dbReference>
<evidence type="ECO:0000256" key="7">
    <source>
        <dbReference type="ARBA" id="ARBA00023170"/>
    </source>
</evidence>
<dbReference type="InterPro" id="IPR000539">
    <property type="entry name" value="Frizzled/Smoothened_7TM"/>
</dbReference>
<dbReference type="InterPro" id="IPR017981">
    <property type="entry name" value="GPCR_2-like_7TM"/>
</dbReference>
<keyword evidence="5 10" id="KW-1133">Transmembrane helix</keyword>
<feature type="transmembrane region" description="Helical" evidence="10">
    <location>
        <begin position="270"/>
        <end position="294"/>
    </location>
</feature>
<keyword evidence="8" id="KW-0325">Glycoprotein</keyword>
<dbReference type="GO" id="GO:0004888">
    <property type="term" value="F:transmembrane signaling receptor activity"/>
    <property type="evidence" value="ECO:0007669"/>
    <property type="project" value="InterPro"/>
</dbReference>
<evidence type="ECO:0000313" key="14">
    <source>
        <dbReference type="Proteomes" id="UP000001064"/>
    </source>
</evidence>
<dbReference type="InParanoid" id="F0ZQZ2"/>
<keyword evidence="14" id="KW-1185">Reference proteome</keyword>
<dbReference type="OrthoDB" id="17026at2759"/>